<dbReference type="STRING" id="362418.IW19_05050"/>
<proteinExistence type="predicted"/>
<dbReference type="eggNOG" id="ENOG503332M">
    <property type="taxonomic scope" value="Bacteria"/>
</dbReference>
<gene>
    <name evidence="4" type="ORF">IW19_05050</name>
</gene>
<sequence>MAKNYFYITFLLAFFFTLSVSAQDSKQLPKPQEGTSIEGLSLYPNPVTNGRVYISTKNDSEKEIIVFDILGKKVLQTHLSSRELNVSELVPGVYIIKISEENATATRKLIIR</sequence>
<evidence type="ECO:0000259" key="3">
    <source>
        <dbReference type="Pfam" id="PF18962"/>
    </source>
</evidence>
<dbReference type="Proteomes" id="UP000028715">
    <property type="component" value="Unassembled WGS sequence"/>
</dbReference>
<feature type="signal peptide" evidence="2">
    <location>
        <begin position="1"/>
        <end position="22"/>
    </location>
</feature>
<dbReference type="NCBIfam" id="TIGR04183">
    <property type="entry name" value="Por_Secre_tail"/>
    <property type="match status" value="1"/>
</dbReference>
<protein>
    <submittedName>
        <fullName evidence="4">Secretion protein</fullName>
    </submittedName>
</protein>
<keyword evidence="5" id="KW-1185">Reference proteome</keyword>
<dbReference type="AlphaFoldDB" id="A0A085ZKG5"/>
<dbReference type="InterPro" id="IPR026444">
    <property type="entry name" value="Secre_tail"/>
</dbReference>
<feature type="domain" description="Secretion system C-terminal sorting" evidence="3">
    <location>
        <begin position="42"/>
        <end position="111"/>
    </location>
</feature>
<feature type="chain" id="PRO_5001801236" evidence="2">
    <location>
        <begin position="23"/>
        <end position="112"/>
    </location>
</feature>
<reference evidence="4 5" key="1">
    <citation type="submission" date="2014-07" db="EMBL/GenBank/DDBJ databases">
        <title>Genome of Flavobacterium reichenbachii LMG 25512.</title>
        <authorList>
            <person name="Stropko S.J."/>
            <person name="Pipes S.E."/>
            <person name="Newman J.D."/>
        </authorList>
    </citation>
    <scope>NUCLEOTIDE SEQUENCE [LARGE SCALE GENOMIC DNA]</scope>
    <source>
        <strain evidence="4 5">LMG 25512</strain>
    </source>
</reference>
<evidence type="ECO:0000256" key="2">
    <source>
        <dbReference type="SAM" id="SignalP"/>
    </source>
</evidence>
<evidence type="ECO:0000313" key="4">
    <source>
        <dbReference type="EMBL" id="KFF04929.1"/>
    </source>
</evidence>
<dbReference type="RefSeq" id="WP_035681831.1">
    <property type="nucleotide sequence ID" value="NZ_JPRL01000001.1"/>
</dbReference>
<comment type="caution">
    <text evidence="4">The sequence shown here is derived from an EMBL/GenBank/DDBJ whole genome shotgun (WGS) entry which is preliminary data.</text>
</comment>
<organism evidence="4 5">
    <name type="scientific">Flavobacterium reichenbachii</name>
    <dbReference type="NCBI Taxonomy" id="362418"/>
    <lineage>
        <taxon>Bacteria</taxon>
        <taxon>Pseudomonadati</taxon>
        <taxon>Bacteroidota</taxon>
        <taxon>Flavobacteriia</taxon>
        <taxon>Flavobacteriales</taxon>
        <taxon>Flavobacteriaceae</taxon>
        <taxon>Flavobacterium</taxon>
    </lineage>
</organism>
<name>A0A085ZKG5_9FLAO</name>
<accession>A0A085ZKG5</accession>
<dbReference type="OrthoDB" id="862563at2"/>
<keyword evidence="1 2" id="KW-0732">Signal</keyword>
<dbReference type="Pfam" id="PF18962">
    <property type="entry name" value="Por_Secre_tail"/>
    <property type="match status" value="1"/>
</dbReference>
<evidence type="ECO:0000256" key="1">
    <source>
        <dbReference type="ARBA" id="ARBA00022729"/>
    </source>
</evidence>
<dbReference type="EMBL" id="JPRL01000001">
    <property type="protein sequence ID" value="KFF04929.1"/>
    <property type="molecule type" value="Genomic_DNA"/>
</dbReference>
<evidence type="ECO:0000313" key="5">
    <source>
        <dbReference type="Proteomes" id="UP000028715"/>
    </source>
</evidence>